<dbReference type="Proteomes" id="UP000070412">
    <property type="component" value="Unassembled WGS sequence"/>
</dbReference>
<dbReference type="OrthoDB" id="6516923at2759"/>
<dbReference type="EMBL" id="WVUK01000047">
    <property type="protein sequence ID" value="KAF7495546.1"/>
    <property type="molecule type" value="Genomic_DNA"/>
</dbReference>
<reference evidence="4" key="3">
    <citation type="submission" date="2022-06" db="UniProtKB">
        <authorList>
            <consortium name="EnsemblMetazoa"/>
        </authorList>
    </citation>
    <scope>IDENTIFICATION</scope>
</reference>
<feature type="compositionally biased region" description="Acidic residues" evidence="1">
    <location>
        <begin position="273"/>
        <end position="291"/>
    </location>
</feature>
<proteinExistence type="predicted"/>
<name>A0A834RGX4_SARSC</name>
<evidence type="ECO:0000256" key="2">
    <source>
        <dbReference type="SAM" id="SignalP"/>
    </source>
</evidence>
<organism evidence="3">
    <name type="scientific">Sarcoptes scabiei</name>
    <name type="common">Itch mite</name>
    <name type="synonym">Acarus scabiei</name>
    <dbReference type="NCBI Taxonomy" id="52283"/>
    <lineage>
        <taxon>Eukaryota</taxon>
        <taxon>Metazoa</taxon>
        <taxon>Ecdysozoa</taxon>
        <taxon>Arthropoda</taxon>
        <taxon>Chelicerata</taxon>
        <taxon>Arachnida</taxon>
        <taxon>Acari</taxon>
        <taxon>Acariformes</taxon>
        <taxon>Sarcoptiformes</taxon>
        <taxon>Astigmata</taxon>
        <taxon>Psoroptidia</taxon>
        <taxon>Sarcoptoidea</taxon>
        <taxon>Sarcoptidae</taxon>
        <taxon>Sarcoptinae</taxon>
        <taxon>Sarcoptes</taxon>
    </lineage>
</organism>
<feature type="compositionally biased region" description="Low complexity" evidence="1">
    <location>
        <begin position="252"/>
        <end position="265"/>
    </location>
</feature>
<accession>A0A834RGX4</accession>
<feature type="compositionally biased region" description="Polar residues" evidence="1">
    <location>
        <begin position="236"/>
        <end position="250"/>
    </location>
</feature>
<feature type="compositionally biased region" description="Polar residues" evidence="1">
    <location>
        <begin position="549"/>
        <end position="566"/>
    </location>
</feature>
<sequence length="648" mass="71666">MATFRSRLSVWISLLGCLFITSQSAIIESSSNLNSDGSMTTTSSSIIDDKSNPLGNELVDPKPETNTTSSNANVFEATPISNQTGKDPLQVNAQQQNPFISGAGGLGGINPQIAMLLQNNPRLQMLARQNPIIAQQIMRNPQLLRDPMIQRAIQSQLNPGQGQNLLGQIGQLGLNGLNGLGRALNPLGGFSGGQQMNSPLNNGFNQANLANRFGGGGVNGGLNQNPRNNRHFGLPLNNNNRQQNFRSTPHQDIINGGYYGDNNNYANPSTDTNEIDDGSDGTDSGADENPSDNENGLVDPGQQDYGDNTGEDNGQEGMDDSQQNPAEDPDIQQLQNFGGPINDNFPEGLFPPGLLSKEDIKEIRRQQEKQQREDEERERLRQQQQQQQQNSNNSQDYDDGTGNAGADEENVEYPEGEDQSGGNEVDANQQNGLEDQNGIDDQQTDQITTPVPAFQNSYQPIDPSVESPKPPALGLKNEYRNSVENQPGGLVKNQFNSQSDVVYDQNGHSPYNQHQQHQQTSTYAPPTLGRMSQFGLLNNNNPIKYGRQHPNQPNQYRGSQFQSLNDPANRLHNLGHQQRNFANSPLYDDENDSDSLTTPFPVTYSDYLNRNHQQHPNHHTNPLNTHYNNHNLNDPNQQFGRYRRPRIF</sequence>
<reference evidence="5" key="1">
    <citation type="journal article" date="2020" name="PLoS Negl. Trop. Dis.">
        <title>High-quality nuclear genome for Sarcoptes scabiei-A critical resource for a neglected parasite.</title>
        <authorList>
            <person name="Korhonen P.K."/>
            <person name="Gasser R.B."/>
            <person name="Ma G."/>
            <person name="Wang T."/>
            <person name="Stroehlein A.J."/>
            <person name="Young N.D."/>
            <person name="Ang C.S."/>
            <person name="Fernando D.D."/>
            <person name="Lu H.C."/>
            <person name="Taylor S."/>
            <person name="Reynolds S.L."/>
            <person name="Mofiz E."/>
            <person name="Najaraj S.H."/>
            <person name="Gowda H."/>
            <person name="Madugundu A."/>
            <person name="Renuse S."/>
            <person name="Holt D."/>
            <person name="Pandey A."/>
            <person name="Papenfuss A.T."/>
            <person name="Fischer K."/>
        </authorList>
    </citation>
    <scope>NUCLEOTIDE SEQUENCE [LARGE SCALE GENOMIC DNA]</scope>
</reference>
<keyword evidence="2" id="KW-0732">Signal</keyword>
<evidence type="ECO:0000313" key="5">
    <source>
        <dbReference type="Proteomes" id="UP000070412"/>
    </source>
</evidence>
<feature type="compositionally biased region" description="Acidic residues" evidence="1">
    <location>
        <begin position="406"/>
        <end position="418"/>
    </location>
</feature>
<reference evidence="3" key="2">
    <citation type="submission" date="2020-01" db="EMBL/GenBank/DDBJ databases">
        <authorList>
            <person name="Korhonen P.K.K."/>
            <person name="Guangxu M.G."/>
            <person name="Wang T.W."/>
            <person name="Stroehlein A.J.S."/>
            <person name="Young N.D."/>
            <person name="Ang C.-S.A."/>
            <person name="Fernando D.W.F."/>
            <person name="Lu H.L."/>
            <person name="Taylor S.T."/>
            <person name="Ehtesham M.E.M."/>
            <person name="Najaraj S.H.N."/>
            <person name="Harsha G.H.G."/>
            <person name="Madugundu A.M."/>
            <person name="Renuse S.R."/>
            <person name="Holt D.H."/>
            <person name="Pandey A.P."/>
            <person name="Papenfuss A.P."/>
            <person name="Gasser R.B.G."/>
            <person name="Fischer K.F."/>
        </authorList>
    </citation>
    <scope>NUCLEOTIDE SEQUENCE</scope>
    <source>
        <strain evidence="3">SSS_KF_BRIS2020</strain>
    </source>
</reference>
<feature type="region of interest" description="Disordered" evidence="1">
    <location>
        <begin position="501"/>
        <end position="571"/>
    </location>
</feature>
<dbReference type="EnsemblMetazoa" id="SSS_7458s_mrna">
    <property type="protein sequence ID" value="KAF7495546.1"/>
    <property type="gene ID" value="SSS_7458"/>
</dbReference>
<feature type="signal peptide" evidence="2">
    <location>
        <begin position="1"/>
        <end position="24"/>
    </location>
</feature>
<protein>
    <submittedName>
        <fullName evidence="3 4">Uncharacterized protein</fullName>
    </submittedName>
</protein>
<feature type="compositionally biased region" description="Basic and acidic residues" evidence="1">
    <location>
        <begin position="356"/>
        <end position="381"/>
    </location>
</feature>
<evidence type="ECO:0000313" key="3">
    <source>
        <dbReference type="EMBL" id="KAF7495546.1"/>
    </source>
</evidence>
<feature type="compositionally biased region" description="Polar residues" evidence="1">
    <location>
        <begin position="501"/>
        <end position="524"/>
    </location>
</feature>
<feature type="chain" id="PRO_5038259436" evidence="2">
    <location>
        <begin position="25"/>
        <end position="648"/>
    </location>
</feature>
<feature type="compositionally biased region" description="Acidic residues" evidence="1">
    <location>
        <begin position="309"/>
        <end position="319"/>
    </location>
</feature>
<dbReference type="AlphaFoldDB" id="A0A834RGX4"/>
<feature type="compositionally biased region" description="Polar residues" evidence="1">
    <location>
        <begin position="420"/>
        <end position="459"/>
    </location>
</feature>
<evidence type="ECO:0000256" key="1">
    <source>
        <dbReference type="SAM" id="MobiDB-lite"/>
    </source>
</evidence>
<feature type="compositionally biased region" description="Low complexity" evidence="1">
    <location>
        <begin position="35"/>
        <end position="46"/>
    </location>
</feature>
<keyword evidence="5" id="KW-1185">Reference proteome</keyword>
<evidence type="ECO:0000313" key="4">
    <source>
        <dbReference type="EnsemblMetazoa" id="KAF7495546.1"/>
    </source>
</evidence>
<feature type="region of interest" description="Disordered" evidence="1">
    <location>
        <begin position="215"/>
        <end position="476"/>
    </location>
</feature>
<gene>
    <name evidence="3" type="ORF">SSS_7458</name>
</gene>
<feature type="region of interest" description="Disordered" evidence="1">
    <location>
        <begin position="30"/>
        <end position="72"/>
    </location>
</feature>